<organism evidence="1 2">
    <name type="scientific">Naganishia cerealis</name>
    <dbReference type="NCBI Taxonomy" id="610337"/>
    <lineage>
        <taxon>Eukaryota</taxon>
        <taxon>Fungi</taxon>
        <taxon>Dikarya</taxon>
        <taxon>Basidiomycota</taxon>
        <taxon>Agaricomycotina</taxon>
        <taxon>Tremellomycetes</taxon>
        <taxon>Filobasidiales</taxon>
        <taxon>Filobasidiaceae</taxon>
        <taxon>Naganishia</taxon>
    </lineage>
</organism>
<sequence length="119" mass="13304">MFYYRSVYARILNTKLTTTAINKKKQSIVGPKRSSYGPDPLNLMALALQWYVTKAYTMVNMAINVNKPAETLPIESPKFKRPTPSDPKMTVKLSHDKNVLSLAKNTLGSTLAGRAILLF</sequence>
<dbReference type="Proteomes" id="UP001241377">
    <property type="component" value="Unassembled WGS sequence"/>
</dbReference>
<gene>
    <name evidence="1" type="ORF">QFC19_003816</name>
</gene>
<accession>A0ACC2W0L0</accession>
<proteinExistence type="predicted"/>
<evidence type="ECO:0000313" key="2">
    <source>
        <dbReference type="Proteomes" id="UP001241377"/>
    </source>
</evidence>
<reference evidence="1" key="1">
    <citation type="submission" date="2023-04" db="EMBL/GenBank/DDBJ databases">
        <title>Draft Genome sequencing of Naganishia species isolated from polar environments using Oxford Nanopore Technology.</title>
        <authorList>
            <person name="Leo P."/>
            <person name="Venkateswaran K."/>
        </authorList>
    </citation>
    <scope>NUCLEOTIDE SEQUENCE</scope>
    <source>
        <strain evidence="1">MNA-CCFEE 5261</strain>
    </source>
</reference>
<evidence type="ECO:0000313" key="1">
    <source>
        <dbReference type="EMBL" id="KAJ9104855.1"/>
    </source>
</evidence>
<protein>
    <submittedName>
        <fullName evidence="1">Uncharacterized protein</fullName>
    </submittedName>
</protein>
<keyword evidence="2" id="KW-1185">Reference proteome</keyword>
<name>A0ACC2W0L0_9TREE</name>
<comment type="caution">
    <text evidence="1">The sequence shown here is derived from an EMBL/GenBank/DDBJ whole genome shotgun (WGS) entry which is preliminary data.</text>
</comment>
<dbReference type="EMBL" id="JASBWR010000038">
    <property type="protein sequence ID" value="KAJ9104855.1"/>
    <property type="molecule type" value="Genomic_DNA"/>
</dbReference>